<dbReference type="GO" id="GO:0016491">
    <property type="term" value="F:oxidoreductase activity"/>
    <property type="evidence" value="ECO:0007669"/>
    <property type="project" value="UniProtKB-KW"/>
</dbReference>
<dbReference type="InterPro" id="IPR036291">
    <property type="entry name" value="NAD(P)-bd_dom_sf"/>
</dbReference>
<dbReference type="OrthoDB" id="191139at2759"/>
<keyword evidence="1" id="KW-0560">Oxidoreductase</keyword>
<dbReference type="Proteomes" id="UP000076863">
    <property type="component" value="Unassembled WGS sequence"/>
</dbReference>
<dbReference type="InterPro" id="IPR002347">
    <property type="entry name" value="SDR_fam"/>
</dbReference>
<dbReference type="AlphaFoldDB" id="A0A162JN21"/>
<keyword evidence="3" id="KW-1185">Reference proteome</keyword>
<protein>
    <submittedName>
        <fullName evidence="2">NAD(P)-binding domain protein</fullName>
    </submittedName>
</protein>
<dbReference type="EMBL" id="AZHA01000010">
    <property type="protein sequence ID" value="OAA44453.1"/>
    <property type="molecule type" value="Genomic_DNA"/>
</dbReference>
<dbReference type="SUPFAM" id="SSF51735">
    <property type="entry name" value="NAD(P)-binding Rossmann-fold domains"/>
    <property type="match status" value="1"/>
</dbReference>
<evidence type="ECO:0000313" key="2">
    <source>
        <dbReference type="EMBL" id="OAA44453.1"/>
    </source>
</evidence>
<dbReference type="Gene3D" id="3.40.50.720">
    <property type="entry name" value="NAD(P)-binding Rossmann-like Domain"/>
    <property type="match status" value="1"/>
</dbReference>
<reference evidence="2 3" key="1">
    <citation type="journal article" date="2016" name="Genome Biol. Evol.">
        <title>Divergent and convergent evolution of fungal pathogenicity.</title>
        <authorList>
            <person name="Shang Y."/>
            <person name="Xiao G."/>
            <person name="Zheng P."/>
            <person name="Cen K."/>
            <person name="Zhan S."/>
            <person name="Wang C."/>
        </authorList>
    </citation>
    <scope>NUCLEOTIDE SEQUENCE [LARGE SCALE GENOMIC DNA]</scope>
    <source>
        <strain evidence="2 3">RCEF 3172</strain>
    </source>
</reference>
<accession>A0A162JN21</accession>
<proteinExistence type="predicted"/>
<dbReference type="PANTHER" id="PTHR43157">
    <property type="entry name" value="PHOSPHATIDYLINOSITOL-GLYCAN BIOSYNTHESIS CLASS F PROTEIN-RELATED"/>
    <property type="match status" value="1"/>
</dbReference>
<comment type="caution">
    <text evidence="2">The sequence shown here is derived from an EMBL/GenBank/DDBJ whole genome shotgun (WGS) entry which is preliminary data.</text>
</comment>
<evidence type="ECO:0000256" key="1">
    <source>
        <dbReference type="ARBA" id="ARBA00023002"/>
    </source>
</evidence>
<gene>
    <name evidence="2" type="ORF">BBO_03936</name>
</gene>
<sequence length="320" mass="34726">MSSKQMIQTSEAILKKHGAALKGKTILITGVAADSIAGELAVQLSAVGPKLLILSARLESRVEPIVAKIKEKDVAVQTRFLKMDLADQSEIRGAVASLSDVEAIDHVALVAGLMWPPYRKTTDGVESQLAVNYVANFLLVKLLRDKIEKAGRGSSVVVVASSAIRGGKINFEDVNFETPDSYEPTVAYGQSNAARVMFVKKLAPQLSSKGVRAYSVDPGAVQSGLQRHFNDDHRAWIANLRTSGEKLKDLDGREFTLPPWTSTSEGAATIITGMVDPTIEDSSGAFLHNNAVADEELHSHIVDENNWTKLWDLTENLIHE</sequence>
<evidence type="ECO:0000313" key="3">
    <source>
        <dbReference type="Proteomes" id="UP000076863"/>
    </source>
</evidence>
<organism evidence="2 3">
    <name type="scientific">Beauveria brongniartii RCEF 3172</name>
    <dbReference type="NCBI Taxonomy" id="1081107"/>
    <lineage>
        <taxon>Eukaryota</taxon>
        <taxon>Fungi</taxon>
        <taxon>Dikarya</taxon>
        <taxon>Ascomycota</taxon>
        <taxon>Pezizomycotina</taxon>
        <taxon>Sordariomycetes</taxon>
        <taxon>Hypocreomycetidae</taxon>
        <taxon>Hypocreales</taxon>
        <taxon>Cordycipitaceae</taxon>
        <taxon>Beauveria</taxon>
        <taxon>Beauveria brongniartii</taxon>
    </lineage>
</organism>
<dbReference type="Pfam" id="PF00106">
    <property type="entry name" value="adh_short"/>
    <property type="match status" value="1"/>
</dbReference>
<name>A0A162JN21_9HYPO</name>
<dbReference type="PANTHER" id="PTHR43157:SF31">
    <property type="entry name" value="PHOSPHATIDYLINOSITOL-GLYCAN BIOSYNTHESIS CLASS F PROTEIN"/>
    <property type="match status" value="1"/>
</dbReference>